<evidence type="ECO:0000256" key="2">
    <source>
        <dbReference type="SAM" id="Phobius"/>
    </source>
</evidence>
<protein>
    <submittedName>
        <fullName evidence="3">Uncharacterized protein</fullName>
    </submittedName>
</protein>
<dbReference type="Proteomes" id="UP000240461">
    <property type="component" value="Segment"/>
</dbReference>
<keyword evidence="2" id="KW-1133">Transmembrane helix</keyword>
<feature type="transmembrane region" description="Helical" evidence="2">
    <location>
        <begin position="9"/>
        <end position="29"/>
    </location>
</feature>
<evidence type="ECO:0000313" key="4">
    <source>
        <dbReference type="Proteomes" id="UP000240461"/>
    </source>
</evidence>
<evidence type="ECO:0000256" key="1">
    <source>
        <dbReference type="SAM" id="MobiDB-lite"/>
    </source>
</evidence>
<keyword evidence="4" id="KW-1185">Reference proteome</keyword>
<dbReference type="KEGG" id="vg:80514005"/>
<dbReference type="EMBL" id="KM982402">
    <property type="protein sequence ID" value="AKI80207.1"/>
    <property type="molecule type" value="Genomic_DNA"/>
</dbReference>
<evidence type="ECO:0000313" key="3">
    <source>
        <dbReference type="EMBL" id="AKI80207.1"/>
    </source>
</evidence>
<keyword evidence="2" id="KW-0812">Transmembrane</keyword>
<organism evidence="3 4">
    <name type="scientific">Acanthamoeba polyphaga mimivirus Kroon</name>
    <dbReference type="NCBI Taxonomy" id="3069720"/>
    <lineage>
        <taxon>Viruses</taxon>
        <taxon>Varidnaviria</taxon>
        <taxon>Bamfordvirae</taxon>
        <taxon>Nucleocytoviricota</taxon>
        <taxon>Megaviricetes</taxon>
        <taxon>Imitervirales</taxon>
        <taxon>Mimiviridae</taxon>
        <taxon>Megamimivirinae</taxon>
        <taxon>Mimivirus</taxon>
        <taxon>Mimivirus lagoaense</taxon>
    </lineage>
</organism>
<name>A0A0G2Y8Q7_9VIRU</name>
<keyword evidence="2" id="KW-0472">Membrane</keyword>
<reference evidence="3 4" key="1">
    <citation type="submission" date="2014-10" db="EMBL/GenBank/DDBJ databases">
        <title>Pan-genome analysis of Brazilian lineage A amoebal mimiviruses.</title>
        <authorList>
            <person name="Assis F.L."/>
            <person name="Abrahao J.S."/>
            <person name="Kroon E.G."/>
            <person name="Dornas F.P."/>
            <person name="Andrade K.R."/>
            <person name="Borato P.V.M."/>
            <person name="Pilotto M.R."/>
            <person name="Benamar S."/>
            <person name="LaScola B."/>
            <person name="Colson P."/>
        </authorList>
    </citation>
    <scope>NUCLEOTIDE SEQUENCE [LARGE SCALE GENOMIC DNA]</scope>
    <source>
        <strain evidence="3 4">Kroon</strain>
    </source>
</reference>
<feature type="region of interest" description="Disordered" evidence="1">
    <location>
        <begin position="218"/>
        <end position="247"/>
    </location>
</feature>
<proteinExistence type="predicted"/>
<accession>A0A0G2Y8Q7</accession>
<sequence>MNISIESQLINYCLLFFTVVIIPIFYYIYKIAYLYLSHKLQESLINTSARIFKENESFVRQIIFTITDGVGNLRQDVMDHLRYSQTCNSIKYIVDKAFILIDNISAIYSNTPVENYNYQYCDNITPVQPLGCNEYCPYYQPYDTTFNPDCNFNYDTLYKFDFDKDIIKCDNTSECNETSETNKNTNTKLKFEYPKHCRKSKRNSRVFSRNFLKTKKSRKNNSATPTMEPFVCTKDETKNSNGTNSVDNSETIFSTPITTKVNIDNVLTAMDTVYDNSDFGLNNKIKENVTNSLKKMCDTSGNIKVDFDEATIFKTVFDSVCQGLMNDPSIMDKNDCNSPTNGSLNGSLNESLNGSLNGSLTETLNESLNGSFDNTINCVRGWDLGRQ</sequence>